<dbReference type="InterPro" id="IPR004140">
    <property type="entry name" value="Exo70"/>
</dbReference>
<feature type="transmembrane region" description="Helical" evidence="4">
    <location>
        <begin position="153"/>
        <end position="181"/>
    </location>
</feature>
<dbReference type="GO" id="GO:0000145">
    <property type="term" value="C:exocyst"/>
    <property type="evidence" value="ECO:0007669"/>
    <property type="project" value="InterPro"/>
</dbReference>
<dbReference type="Gene3D" id="1.20.1280.170">
    <property type="entry name" value="Exocyst complex component Exo70"/>
    <property type="match status" value="1"/>
</dbReference>
<evidence type="ECO:0000256" key="2">
    <source>
        <dbReference type="ARBA" id="ARBA00022448"/>
    </source>
</evidence>
<evidence type="ECO:0000256" key="4">
    <source>
        <dbReference type="SAM" id="Phobius"/>
    </source>
</evidence>
<comment type="function">
    <text evidence="3">Component of the exocyst complex.</text>
</comment>
<gene>
    <name evidence="6" type="ORF">VFH_V178880</name>
</gene>
<feature type="domain" description="Exocyst complex subunit Exo70 C-terminal" evidence="5">
    <location>
        <begin position="337"/>
        <end position="501"/>
    </location>
</feature>
<keyword evidence="4" id="KW-0812">Transmembrane</keyword>
<reference evidence="6 7" key="1">
    <citation type="submission" date="2023-01" db="EMBL/GenBank/DDBJ databases">
        <authorList>
            <person name="Kreplak J."/>
        </authorList>
    </citation>
    <scope>NUCLEOTIDE SEQUENCE [LARGE SCALE GENOMIC DNA]</scope>
</reference>
<dbReference type="PANTHER" id="PTHR12542:SF180">
    <property type="entry name" value="EXOCYST SUBUNIT EXO70 FAMILY PROTEIN"/>
    <property type="match status" value="1"/>
</dbReference>
<evidence type="ECO:0000313" key="7">
    <source>
        <dbReference type="Proteomes" id="UP001157006"/>
    </source>
</evidence>
<name>A0AAV1B1H7_VICFA</name>
<dbReference type="EMBL" id="OX451740">
    <property type="protein sequence ID" value="CAI8615433.1"/>
    <property type="molecule type" value="Genomic_DNA"/>
</dbReference>
<evidence type="ECO:0000256" key="3">
    <source>
        <dbReference type="RuleBase" id="RU365026"/>
    </source>
</evidence>
<dbReference type="Pfam" id="PF03081">
    <property type="entry name" value="Exo70_C"/>
    <property type="match status" value="1"/>
</dbReference>
<organism evidence="6 7">
    <name type="scientific">Vicia faba</name>
    <name type="common">Broad bean</name>
    <name type="synonym">Faba vulgaris</name>
    <dbReference type="NCBI Taxonomy" id="3906"/>
    <lineage>
        <taxon>Eukaryota</taxon>
        <taxon>Viridiplantae</taxon>
        <taxon>Streptophyta</taxon>
        <taxon>Embryophyta</taxon>
        <taxon>Tracheophyta</taxon>
        <taxon>Spermatophyta</taxon>
        <taxon>Magnoliopsida</taxon>
        <taxon>eudicotyledons</taxon>
        <taxon>Gunneridae</taxon>
        <taxon>Pentapetalae</taxon>
        <taxon>rosids</taxon>
        <taxon>fabids</taxon>
        <taxon>Fabales</taxon>
        <taxon>Fabaceae</taxon>
        <taxon>Papilionoideae</taxon>
        <taxon>50 kb inversion clade</taxon>
        <taxon>NPAAA clade</taxon>
        <taxon>Hologalegina</taxon>
        <taxon>IRL clade</taxon>
        <taxon>Fabeae</taxon>
        <taxon>Vicia</taxon>
    </lineage>
</organism>
<keyword evidence="4" id="KW-1133">Transmembrane helix</keyword>
<evidence type="ECO:0000256" key="1">
    <source>
        <dbReference type="ARBA" id="ARBA00006756"/>
    </source>
</evidence>
<keyword evidence="2 3" id="KW-0813">Transport</keyword>
<accession>A0AAV1B1H7</accession>
<keyword evidence="3" id="KW-0268">Exocytosis</keyword>
<dbReference type="PANTHER" id="PTHR12542">
    <property type="entry name" value="EXOCYST COMPLEX PROTEIN EXO70"/>
    <property type="match status" value="1"/>
</dbReference>
<dbReference type="GO" id="GO:0006887">
    <property type="term" value="P:exocytosis"/>
    <property type="evidence" value="ECO:0007669"/>
    <property type="project" value="UniProtKB-KW"/>
</dbReference>
<sequence>MRAAELSRCQRNKRKQQLQFMDMKEMNIYENRILMKQFLRYEDIHFYEYGSQRFQGKDSATSAGEGTYLIEDTESFIISLMILYANIWKSSSSLRFKAHTAFLVLTITSVYSFFFDKVVNGKPDAYSLVSCASFAIMSLSLSRRTHCGVEIDLLYFFLGCLIVQLMKISLQLLILGGGFSYSLIILRSSLSSTDDGIENEYFDPQGENSVVLEMDSLLLEQLKTCMKGIEEENLNLVDRLMELVKEYNLDKSELHLLGKSDYVMDSLSSRKIHNLNEIVKLMVAAGYKKECYDVYSSWRKVFLKVCLKSEIFGLPKENINSIHEYEREKYLDIMFGRWMTALDVAMIILFPIEQKLCNRVFLGFSSAASSLFFEVCKEATSQLLCFADTIASGSPTKWRLFKMLQIFGHLGNHIPRFQSLFLDSTLLNEAIAVRNRLGEASRDLFMEMHNVIFGVPAAKETVLTHGLHRITFEVMSYVSLACMSRKKLEQILQAYPKVDNQVEASSLIYKINSL</sequence>
<dbReference type="Proteomes" id="UP001157006">
    <property type="component" value="Chromosome 5"/>
</dbReference>
<dbReference type="SUPFAM" id="SSF74788">
    <property type="entry name" value="Cullin repeat-like"/>
    <property type="match status" value="1"/>
</dbReference>
<dbReference type="GO" id="GO:0015031">
    <property type="term" value="P:protein transport"/>
    <property type="evidence" value="ECO:0007669"/>
    <property type="project" value="UniProtKB-KW"/>
</dbReference>
<comment type="similarity">
    <text evidence="1 3">Belongs to the EXO70 family.</text>
</comment>
<dbReference type="InterPro" id="IPR016159">
    <property type="entry name" value="Cullin_repeat-like_dom_sf"/>
</dbReference>
<evidence type="ECO:0000313" key="6">
    <source>
        <dbReference type="EMBL" id="CAI8615433.1"/>
    </source>
</evidence>
<evidence type="ECO:0000259" key="5">
    <source>
        <dbReference type="Pfam" id="PF03081"/>
    </source>
</evidence>
<proteinExistence type="inferred from homology"/>
<dbReference type="GO" id="GO:0005546">
    <property type="term" value="F:phosphatidylinositol-4,5-bisphosphate binding"/>
    <property type="evidence" value="ECO:0007669"/>
    <property type="project" value="InterPro"/>
</dbReference>
<feature type="transmembrane region" description="Helical" evidence="4">
    <location>
        <begin position="96"/>
        <end position="113"/>
    </location>
</feature>
<keyword evidence="3" id="KW-0653">Protein transport</keyword>
<protein>
    <recommendedName>
        <fullName evidence="3">Exocyst subunit Exo70 family protein</fullName>
    </recommendedName>
</protein>
<feature type="transmembrane region" description="Helical" evidence="4">
    <location>
        <begin position="125"/>
        <end position="141"/>
    </location>
</feature>
<keyword evidence="4" id="KW-0472">Membrane</keyword>
<keyword evidence="7" id="KW-1185">Reference proteome</keyword>
<dbReference type="InterPro" id="IPR046364">
    <property type="entry name" value="Exo70_C"/>
</dbReference>
<dbReference type="AlphaFoldDB" id="A0AAV1B1H7"/>